<dbReference type="PANTHER" id="PTHR46579:SF1">
    <property type="entry name" value="F5_8 TYPE C DOMAIN-CONTAINING PROTEIN"/>
    <property type="match status" value="1"/>
</dbReference>
<evidence type="ECO:0000313" key="1">
    <source>
        <dbReference type="EMBL" id="KAK3926395.1"/>
    </source>
</evidence>
<reference evidence="1" key="2">
    <citation type="journal article" date="2023" name="BMC Genomics">
        <title>Pest status, molecular evolution, and epigenetic factors derived from the genome assembly of Frankliniella fusca, a thysanopteran phytovirus vector.</title>
        <authorList>
            <person name="Catto M.A."/>
            <person name="Labadie P.E."/>
            <person name="Jacobson A.L."/>
            <person name="Kennedy G.G."/>
            <person name="Srinivasan R."/>
            <person name="Hunt B.G."/>
        </authorList>
    </citation>
    <scope>NUCLEOTIDE SEQUENCE</scope>
    <source>
        <strain evidence="1">PL_HMW_Pooled</strain>
    </source>
</reference>
<accession>A0AAE1HRX7</accession>
<evidence type="ECO:0000313" key="2">
    <source>
        <dbReference type="Proteomes" id="UP001219518"/>
    </source>
</evidence>
<dbReference type="Proteomes" id="UP001219518">
    <property type="component" value="Unassembled WGS sequence"/>
</dbReference>
<dbReference type="PANTHER" id="PTHR46579">
    <property type="entry name" value="F5/8 TYPE C DOMAIN-CONTAINING PROTEIN-RELATED"/>
    <property type="match status" value="1"/>
</dbReference>
<gene>
    <name evidence="1" type="ORF">KUF71_000465</name>
</gene>
<organism evidence="1 2">
    <name type="scientific">Frankliniella fusca</name>
    <dbReference type="NCBI Taxonomy" id="407009"/>
    <lineage>
        <taxon>Eukaryota</taxon>
        <taxon>Metazoa</taxon>
        <taxon>Ecdysozoa</taxon>
        <taxon>Arthropoda</taxon>
        <taxon>Hexapoda</taxon>
        <taxon>Insecta</taxon>
        <taxon>Pterygota</taxon>
        <taxon>Neoptera</taxon>
        <taxon>Paraneoptera</taxon>
        <taxon>Thysanoptera</taxon>
        <taxon>Terebrantia</taxon>
        <taxon>Thripoidea</taxon>
        <taxon>Thripidae</taxon>
        <taxon>Frankliniella</taxon>
    </lineage>
</organism>
<proteinExistence type="predicted"/>
<protein>
    <submittedName>
        <fullName evidence="1">DNA polymerase IV</fullName>
    </submittedName>
</protein>
<reference evidence="1" key="1">
    <citation type="submission" date="2021-07" db="EMBL/GenBank/DDBJ databases">
        <authorList>
            <person name="Catto M.A."/>
            <person name="Jacobson A."/>
            <person name="Kennedy G."/>
            <person name="Labadie P."/>
            <person name="Hunt B.G."/>
            <person name="Srinivasan R."/>
        </authorList>
    </citation>
    <scope>NUCLEOTIDE SEQUENCE</scope>
    <source>
        <strain evidence="1">PL_HMW_Pooled</strain>
        <tissue evidence="1">Head</tissue>
    </source>
</reference>
<dbReference type="EMBL" id="JAHWGI010001255">
    <property type="protein sequence ID" value="KAK3926395.1"/>
    <property type="molecule type" value="Genomic_DNA"/>
</dbReference>
<sequence length="731" mass="83058">MLANSVVKLFESKTVLEDDLACSPTAIPAGLGKVVTVDRHLTPATKCRVGSDLTVNEGILNVMDLWISNKESKSALDRTLKAISRLLPKNNNLPSSLAPDLSVSKHYFCKACGMYSEHDDPCSICVTDNEAIENSSPENGHFFIFDIGCILKYWFEERNLEKLMHECRGNNNLGDGTYSDIQDGTIYKSVNSNSSRHDVNLVLGIDGVSLRKFSCKECWIVMAVPVEVPIHLRASFTTVVGIWYDKVKPKNMNEFLKPFCEKIKAINEDQGLCWKHPDTGETHKSQIEVPLVVADAPARAKEQNLMNFNSINGCNICEIATVRCAPQPGKKIIRYYRYRHNLTLRNKETMHHQAAQATDTGKPVKGVKGPSILSILPNFDILPAAFQSTCTACSWDPGSKLLRYLSSRLNPSNIQHPDFIHRIGRTFKHLSAWKASDYYYFLLYEALPVLQEFLPEMYFQHLILLVRSIFHLLKRKVSESDIIEAGLLLRLFVQEFQTLYGDRAMSYNVHQLCHLALSVKRFGPLHCNSAFPFENMNGIIAKATHGTNFVSQEIVNNIRIYQGVQRSERISKGLDSNITQFSQFCSGEVLGRCREVEVNHEEMELLGTSSVKVYSRAKLGFDVYTSEIHKKLKTANYYVMWKHKEANLYGSVRYFLERENVFSVCVRMLKIDHVNVIYHHETLKSVTHLIPFQLSDEVILINDQQILSTFVKVGKVKNFLYVRPNTLRSVL</sequence>
<dbReference type="AlphaFoldDB" id="A0AAE1HRX7"/>
<name>A0AAE1HRX7_9NEOP</name>
<keyword evidence="2" id="KW-1185">Reference proteome</keyword>
<comment type="caution">
    <text evidence="1">The sequence shown here is derived from an EMBL/GenBank/DDBJ whole genome shotgun (WGS) entry which is preliminary data.</text>
</comment>